<reference evidence="11" key="1">
    <citation type="journal article" date="2021" name="Nat. Commun.">
        <title>Genetic determinants of endophytism in the Arabidopsis root mycobiome.</title>
        <authorList>
            <person name="Mesny F."/>
            <person name="Miyauchi S."/>
            <person name="Thiergart T."/>
            <person name="Pickel B."/>
            <person name="Atanasova L."/>
            <person name="Karlsson M."/>
            <person name="Huettel B."/>
            <person name="Barry K.W."/>
            <person name="Haridas S."/>
            <person name="Chen C."/>
            <person name="Bauer D."/>
            <person name="Andreopoulos W."/>
            <person name="Pangilinan J."/>
            <person name="LaButti K."/>
            <person name="Riley R."/>
            <person name="Lipzen A."/>
            <person name="Clum A."/>
            <person name="Drula E."/>
            <person name="Henrissat B."/>
            <person name="Kohler A."/>
            <person name="Grigoriev I.V."/>
            <person name="Martin F.M."/>
            <person name="Hacquard S."/>
        </authorList>
    </citation>
    <scope>NUCLEOTIDE SEQUENCE</scope>
    <source>
        <strain evidence="11">MPI-CAGE-CH-0235</strain>
    </source>
</reference>
<evidence type="ECO:0000256" key="10">
    <source>
        <dbReference type="SAM" id="Phobius"/>
    </source>
</evidence>
<comment type="cofactor">
    <cofactor evidence="1 8">
        <name>heme</name>
        <dbReference type="ChEBI" id="CHEBI:30413"/>
    </cofactor>
</comment>
<evidence type="ECO:0000256" key="8">
    <source>
        <dbReference type="PIRSR" id="PIRSR602403-1"/>
    </source>
</evidence>
<feature type="transmembrane region" description="Helical" evidence="10">
    <location>
        <begin position="7"/>
        <end position="28"/>
    </location>
</feature>
<keyword evidence="10" id="KW-0472">Membrane</keyword>
<dbReference type="EMBL" id="JAGPNK010000001">
    <property type="protein sequence ID" value="KAH7329668.1"/>
    <property type="molecule type" value="Genomic_DNA"/>
</dbReference>
<evidence type="ECO:0000256" key="1">
    <source>
        <dbReference type="ARBA" id="ARBA00001971"/>
    </source>
</evidence>
<protein>
    <submittedName>
        <fullName evidence="11">Cytochrome P450</fullName>
    </submittedName>
</protein>
<evidence type="ECO:0000256" key="3">
    <source>
        <dbReference type="ARBA" id="ARBA00010617"/>
    </source>
</evidence>
<dbReference type="OrthoDB" id="1470350at2759"/>
<keyword evidence="10" id="KW-1133">Transmembrane helix</keyword>
<evidence type="ECO:0000256" key="7">
    <source>
        <dbReference type="ARBA" id="ARBA00023033"/>
    </source>
</evidence>
<dbReference type="Pfam" id="PF00067">
    <property type="entry name" value="p450"/>
    <property type="match status" value="1"/>
</dbReference>
<dbReference type="PRINTS" id="PR00465">
    <property type="entry name" value="EP450IV"/>
</dbReference>
<keyword evidence="6 8" id="KW-0408">Iron</keyword>
<sequence length="506" mass="56860">MFAIPNLGYLAGSFTLLSVVGFVSYRLLAHPLSRYPGPFLAKLSDIYSFYHAARGTLHHAMSRDHHTHGSIVRYGPNKLLFSSTEALRDIYCNSNITKSDAYLVTLQGPGNYSLLNVIDKDRHRVKRKLISRVISESSMRTFEPTMMEQIEVFLRKLLDNSSSQPPNPLNMTVQLKYLSLDIVALLAFGYRLNTQTDPEFRPAKDGLALSLWYNNMILQFPLIHKLGLAPALQNIAGVRKTRDMYRNMVVKMINARLAEDRGAKHDLYAHVADALNAEGPESIKTSEIWAEALFFLPAGGDTISTCIAGMFFYLATNPGCYKQLSEEVRSSFTSGADIRSGQQLANCRYLRACINETLRMSPPVGSTLWREAFPSTGPWVVEGHVIPEGTQVGVDIYHLHHNPEYFPDPFVFKPERWLVDAAEVKRMNEAFVPFSVGIRACAGKAMAYLEASLVMAKTLWYFDFESPETAARGPETEFLLFDTVTSICNGPELVFHARGDFYRDLI</sequence>
<dbReference type="Proteomes" id="UP000813444">
    <property type="component" value="Unassembled WGS sequence"/>
</dbReference>
<dbReference type="Gene3D" id="1.10.630.10">
    <property type="entry name" value="Cytochrome P450"/>
    <property type="match status" value="1"/>
</dbReference>
<name>A0A8K0WXF6_9HYPO</name>
<dbReference type="CDD" id="cd11061">
    <property type="entry name" value="CYP67-like"/>
    <property type="match status" value="1"/>
</dbReference>
<dbReference type="PROSITE" id="PS00086">
    <property type="entry name" value="CYTOCHROME_P450"/>
    <property type="match status" value="1"/>
</dbReference>
<dbReference type="SUPFAM" id="SSF48264">
    <property type="entry name" value="Cytochrome P450"/>
    <property type="match status" value="1"/>
</dbReference>
<dbReference type="GO" id="GO:0005506">
    <property type="term" value="F:iron ion binding"/>
    <property type="evidence" value="ECO:0007669"/>
    <property type="project" value="InterPro"/>
</dbReference>
<comment type="pathway">
    <text evidence="2">Mycotoxin biosynthesis.</text>
</comment>
<keyword evidence="9" id="KW-0560">Oxidoreductase</keyword>
<dbReference type="GO" id="GO:0016705">
    <property type="term" value="F:oxidoreductase activity, acting on paired donors, with incorporation or reduction of molecular oxygen"/>
    <property type="evidence" value="ECO:0007669"/>
    <property type="project" value="InterPro"/>
</dbReference>
<gene>
    <name evidence="11" type="ORF">B0I35DRAFT_420641</name>
</gene>
<dbReference type="InterPro" id="IPR002403">
    <property type="entry name" value="Cyt_P450_E_grp-IV"/>
</dbReference>
<evidence type="ECO:0000256" key="9">
    <source>
        <dbReference type="RuleBase" id="RU000461"/>
    </source>
</evidence>
<organism evidence="11 12">
    <name type="scientific">Stachybotrys elegans</name>
    <dbReference type="NCBI Taxonomy" id="80388"/>
    <lineage>
        <taxon>Eukaryota</taxon>
        <taxon>Fungi</taxon>
        <taxon>Dikarya</taxon>
        <taxon>Ascomycota</taxon>
        <taxon>Pezizomycotina</taxon>
        <taxon>Sordariomycetes</taxon>
        <taxon>Hypocreomycetidae</taxon>
        <taxon>Hypocreales</taxon>
        <taxon>Stachybotryaceae</taxon>
        <taxon>Stachybotrys</taxon>
    </lineage>
</organism>
<keyword evidence="10" id="KW-0812">Transmembrane</keyword>
<dbReference type="PANTHER" id="PTHR24305">
    <property type="entry name" value="CYTOCHROME P450"/>
    <property type="match status" value="1"/>
</dbReference>
<dbReference type="GO" id="GO:0020037">
    <property type="term" value="F:heme binding"/>
    <property type="evidence" value="ECO:0007669"/>
    <property type="project" value="InterPro"/>
</dbReference>
<dbReference type="AlphaFoldDB" id="A0A8K0WXF6"/>
<proteinExistence type="inferred from homology"/>
<evidence type="ECO:0000256" key="4">
    <source>
        <dbReference type="ARBA" id="ARBA00022617"/>
    </source>
</evidence>
<dbReference type="InterPro" id="IPR050121">
    <property type="entry name" value="Cytochrome_P450_monoxygenase"/>
</dbReference>
<dbReference type="InterPro" id="IPR036396">
    <property type="entry name" value="Cyt_P450_sf"/>
</dbReference>
<evidence type="ECO:0000256" key="6">
    <source>
        <dbReference type="ARBA" id="ARBA00023004"/>
    </source>
</evidence>
<dbReference type="GO" id="GO:0004497">
    <property type="term" value="F:monooxygenase activity"/>
    <property type="evidence" value="ECO:0007669"/>
    <property type="project" value="UniProtKB-KW"/>
</dbReference>
<keyword evidence="12" id="KW-1185">Reference proteome</keyword>
<feature type="binding site" description="axial binding residue" evidence="8">
    <location>
        <position position="441"/>
    </location>
    <ligand>
        <name>heme</name>
        <dbReference type="ChEBI" id="CHEBI:30413"/>
    </ligand>
    <ligandPart>
        <name>Fe</name>
        <dbReference type="ChEBI" id="CHEBI:18248"/>
    </ligandPart>
</feature>
<keyword evidence="7 9" id="KW-0503">Monooxygenase</keyword>
<keyword evidence="5 8" id="KW-0479">Metal-binding</keyword>
<comment type="caution">
    <text evidence="11">The sequence shown here is derived from an EMBL/GenBank/DDBJ whole genome shotgun (WGS) entry which is preliminary data.</text>
</comment>
<evidence type="ECO:0000256" key="5">
    <source>
        <dbReference type="ARBA" id="ARBA00022723"/>
    </source>
</evidence>
<evidence type="ECO:0000256" key="2">
    <source>
        <dbReference type="ARBA" id="ARBA00004685"/>
    </source>
</evidence>
<dbReference type="InterPro" id="IPR001128">
    <property type="entry name" value="Cyt_P450"/>
</dbReference>
<dbReference type="PANTHER" id="PTHR24305:SF226">
    <property type="entry name" value="CYTOCHROME P450 MONOOXYGENASE"/>
    <property type="match status" value="1"/>
</dbReference>
<dbReference type="InterPro" id="IPR017972">
    <property type="entry name" value="Cyt_P450_CS"/>
</dbReference>
<keyword evidence="4 8" id="KW-0349">Heme</keyword>
<comment type="similarity">
    <text evidence="3 9">Belongs to the cytochrome P450 family.</text>
</comment>
<dbReference type="PRINTS" id="PR00385">
    <property type="entry name" value="P450"/>
</dbReference>
<evidence type="ECO:0000313" key="11">
    <source>
        <dbReference type="EMBL" id="KAH7329668.1"/>
    </source>
</evidence>
<accession>A0A8K0WXF6</accession>
<evidence type="ECO:0000313" key="12">
    <source>
        <dbReference type="Proteomes" id="UP000813444"/>
    </source>
</evidence>